<reference evidence="5" key="5">
    <citation type="submission" date="2025-09" db="UniProtKB">
        <authorList>
            <consortium name="Ensembl"/>
        </authorList>
    </citation>
    <scope>IDENTIFICATION</scope>
</reference>
<evidence type="ECO:0000259" key="4">
    <source>
        <dbReference type="Pfam" id="PF14920"/>
    </source>
</evidence>
<dbReference type="InterPro" id="IPR039061">
    <property type="entry name" value="MTBP"/>
</dbReference>
<dbReference type="PANTHER" id="PTHR14382">
    <property type="entry name" value="MDM2-BINDING PROTEIN"/>
    <property type="match status" value="1"/>
</dbReference>
<reference evidence="6" key="1">
    <citation type="journal article" date="2006" name="Science">
        <title>Ancient noncoding elements conserved in the human genome.</title>
        <authorList>
            <person name="Venkatesh B."/>
            <person name="Kirkness E.F."/>
            <person name="Loh Y.H."/>
            <person name="Halpern A.L."/>
            <person name="Lee A.P."/>
            <person name="Johnson J."/>
            <person name="Dandona N."/>
            <person name="Viswanathan L.D."/>
            <person name="Tay A."/>
            <person name="Venter J.C."/>
            <person name="Strausberg R.L."/>
            <person name="Brenner S."/>
        </authorList>
    </citation>
    <scope>NUCLEOTIDE SEQUENCE [LARGE SCALE GENOMIC DNA]</scope>
</reference>
<dbReference type="Pfam" id="PF14920">
    <property type="entry name" value="MTBP_C"/>
    <property type="match status" value="1"/>
</dbReference>
<feature type="compositionally biased region" description="Low complexity" evidence="1">
    <location>
        <begin position="676"/>
        <end position="691"/>
    </location>
</feature>
<keyword evidence="6" id="KW-1185">Reference proteome</keyword>
<protein>
    <submittedName>
        <fullName evidence="5">MDM2 binding protein</fullName>
    </submittedName>
</protein>
<evidence type="ECO:0000259" key="2">
    <source>
        <dbReference type="Pfam" id="PF14918"/>
    </source>
</evidence>
<reference evidence="5" key="4">
    <citation type="submission" date="2025-08" db="UniProtKB">
        <authorList>
            <consortium name="Ensembl"/>
        </authorList>
    </citation>
    <scope>IDENTIFICATION</scope>
</reference>
<dbReference type="PANTHER" id="PTHR14382:SF1">
    <property type="entry name" value="MDM2-BINDING PROTEIN"/>
    <property type="match status" value="1"/>
</dbReference>
<dbReference type="AlphaFoldDB" id="A0A4W3I9T6"/>
<feature type="domain" description="DM2" evidence="3">
    <location>
        <begin position="270"/>
        <end position="457"/>
    </location>
</feature>
<dbReference type="Pfam" id="PF14919">
    <property type="entry name" value="MTBP_mid"/>
    <property type="match status" value="2"/>
</dbReference>
<reference evidence="6" key="2">
    <citation type="journal article" date="2007" name="PLoS Biol.">
        <title>Survey sequencing and comparative analysis of the elephant shark (Callorhinchus milii) genome.</title>
        <authorList>
            <person name="Venkatesh B."/>
            <person name="Kirkness E.F."/>
            <person name="Loh Y.H."/>
            <person name="Halpern A.L."/>
            <person name="Lee A.P."/>
            <person name="Johnson J."/>
            <person name="Dandona N."/>
            <person name="Viswanathan L.D."/>
            <person name="Tay A."/>
            <person name="Venter J.C."/>
            <person name="Strausberg R.L."/>
            <person name="Brenner S."/>
        </authorList>
    </citation>
    <scope>NUCLEOTIDE SEQUENCE [LARGE SCALE GENOMIC DNA]</scope>
</reference>
<dbReference type="InterPro" id="IPR029418">
    <property type="entry name" value="MTBP_C"/>
</dbReference>
<reference evidence="6" key="3">
    <citation type="journal article" date="2014" name="Nature">
        <title>Elephant shark genome provides unique insights into gnathostome evolution.</title>
        <authorList>
            <consortium name="International Elephant Shark Genome Sequencing Consortium"/>
            <person name="Venkatesh B."/>
            <person name="Lee A.P."/>
            <person name="Ravi V."/>
            <person name="Maurya A.K."/>
            <person name="Lian M.M."/>
            <person name="Swann J.B."/>
            <person name="Ohta Y."/>
            <person name="Flajnik M.F."/>
            <person name="Sutoh Y."/>
            <person name="Kasahara M."/>
            <person name="Hoon S."/>
            <person name="Gangu V."/>
            <person name="Roy S.W."/>
            <person name="Irimia M."/>
            <person name="Korzh V."/>
            <person name="Kondrychyn I."/>
            <person name="Lim Z.W."/>
            <person name="Tay B.H."/>
            <person name="Tohari S."/>
            <person name="Kong K.W."/>
            <person name="Ho S."/>
            <person name="Lorente-Galdos B."/>
            <person name="Quilez J."/>
            <person name="Marques-Bonet T."/>
            <person name="Raney B.J."/>
            <person name="Ingham P.W."/>
            <person name="Tay A."/>
            <person name="Hillier L.W."/>
            <person name="Minx P."/>
            <person name="Boehm T."/>
            <person name="Wilson R.K."/>
            <person name="Brenner S."/>
            <person name="Warren W.C."/>
        </authorList>
    </citation>
    <scope>NUCLEOTIDE SEQUENCE [LARGE SCALE GENOMIC DNA]</scope>
</reference>
<dbReference type="GO" id="GO:0007089">
    <property type="term" value="P:traversing start control point of mitotic cell cycle"/>
    <property type="evidence" value="ECO:0007669"/>
    <property type="project" value="TreeGrafter"/>
</dbReference>
<evidence type="ECO:0000313" key="5">
    <source>
        <dbReference type="Ensembl" id="ENSCMIP00000023758.1"/>
    </source>
</evidence>
<dbReference type="STRING" id="7868.ENSCMIP00000023758"/>
<dbReference type="InterPro" id="IPR029421">
    <property type="entry name" value="MTBP_N"/>
</dbReference>
<dbReference type="GO" id="GO:0034501">
    <property type="term" value="P:protein localization to kinetochore"/>
    <property type="evidence" value="ECO:0007669"/>
    <property type="project" value="TreeGrafter"/>
</dbReference>
<name>A0A4W3I9T6_CALMI</name>
<proteinExistence type="predicted"/>
<evidence type="ECO:0000259" key="3">
    <source>
        <dbReference type="Pfam" id="PF14919"/>
    </source>
</evidence>
<dbReference type="GeneTree" id="ENSGT00390000003305"/>
<dbReference type="Ensembl" id="ENSCMIT00000024160.1">
    <property type="protein sequence ID" value="ENSCMIP00000023758.1"/>
    <property type="gene ID" value="ENSCMIG00000010576.1"/>
</dbReference>
<feature type="domain" description="DM2" evidence="2">
    <location>
        <begin position="1"/>
        <end position="253"/>
    </location>
</feature>
<dbReference type="InterPro" id="IPR029420">
    <property type="entry name" value="MTBP_central"/>
</dbReference>
<dbReference type="GO" id="GO:0031396">
    <property type="term" value="P:regulation of protein ubiquitination"/>
    <property type="evidence" value="ECO:0007669"/>
    <property type="project" value="InterPro"/>
</dbReference>
<feature type="compositionally biased region" description="Basic and acidic residues" evidence="1">
    <location>
        <begin position="696"/>
        <end position="708"/>
    </location>
</feature>
<dbReference type="GO" id="GO:0000776">
    <property type="term" value="C:kinetochore"/>
    <property type="evidence" value="ECO:0007669"/>
    <property type="project" value="TreeGrafter"/>
</dbReference>
<feature type="domain" description="MDN2-binding protein C-terminal" evidence="4">
    <location>
        <begin position="522"/>
        <end position="751"/>
    </location>
</feature>
<evidence type="ECO:0000313" key="6">
    <source>
        <dbReference type="Proteomes" id="UP000314986"/>
    </source>
</evidence>
<accession>A0A4W3I9T6</accession>
<dbReference type="Pfam" id="PF14918">
    <property type="entry name" value="MTBP_N"/>
    <property type="match status" value="1"/>
</dbReference>
<dbReference type="InParanoid" id="A0A4W3I9T6"/>
<feature type="region of interest" description="Disordered" evidence="1">
    <location>
        <begin position="676"/>
        <end position="708"/>
    </location>
</feature>
<organism evidence="5 6">
    <name type="scientific">Callorhinchus milii</name>
    <name type="common">Ghost shark</name>
    <dbReference type="NCBI Taxonomy" id="7868"/>
    <lineage>
        <taxon>Eukaryota</taxon>
        <taxon>Metazoa</taxon>
        <taxon>Chordata</taxon>
        <taxon>Craniata</taxon>
        <taxon>Vertebrata</taxon>
        <taxon>Chondrichthyes</taxon>
        <taxon>Holocephali</taxon>
        <taxon>Chimaeriformes</taxon>
        <taxon>Callorhinchidae</taxon>
        <taxon>Callorhinchus</taxon>
    </lineage>
</organism>
<feature type="domain" description="DM2" evidence="3">
    <location>
        <begin position="462"/>
        <end position="517"/>
    </location>
</feature>
<feature type="region of interest" description="Disordered" evidence="1">
    <location>
        <begin position="594"/>
        <end position="642"/>
    </location>
</feature>
<sequence length="761" mass="85019">MDRYVLLVAWDRSADPHKNEEFTERTAATGIYDFLRKISNTSINSNGISLPACSVTGVPVQQKWFFAIQTIYGFSQFCSSEWEDIGSTAQGNDSEELLPNSIQDCLNGLNNYEEEDDFIYSNLLLYRLFEEAAEGLHQLADKLPPPGRGLLDLILLVSGGGVPRLKDWLPVVGAFKHLREWHSAEIAIATKDGKCWQKIAEYLGATVVDPEKLEKVIDPMVIWRGTVQIRERKFTSEVKFPGFCLKADVQKSWRHLIDFHTLVPKTDSTVFYYYKPEMNFVQLLVLSDLPSYFFSGTEFELNDVQGKSKLLLNQLSSLQGKVGALFNLSCTVSSTPVPSANQYSTRKWKEYMAKKPRSIGVPDVEIKGEDCSYYLLIQGNGRGGCKGTLMHSANQINGAAAVAVVHAMLDKRAGDGEGFDIGNILEAMPCFTGEQLVNREKKLTQLQTLALKEFLSKYIEWTGIVSSSSETLLGLKDVQRIPPVHLDAKELLKYFTAEGIPTADLQPLQIQRGENEFPLTPRMTLNKLKNLPFEKAAECHYHGLEYCLDNRRALEKDIAFGKLQSRLIRYETNTTCSRECSPVIYGLSPLPSPAVLSEPGSVPDDETLQSEQKTADGSGQKRRSRALDGLHPSKRLIKSESTDSLNSQYSLCMSQGSGSSGHHSAGALRERLGRLSATTSTSKQSKSQAQKVVTEPGHKNVKQKESRSQKHIRMLKEVVAKTLEDNGVSEDHKCFDICSQRLFEISKLYLKVSALFQHLFT</sequence>
<evidence type="ECO:0000256" key="1">
    <source>
        <dbReference type="SAM" id="MobiDB-lite"/>
    </source>
</evidence>
<dbReference type="Proteomes" id="UP000314986">
    <property type="component" value="Unassembled WGS sequence"/>
</dbReference>